<keyword evidence="5" id="KW-0547">Nucleotide-binding</keyword>
<feature type="signal peptide" evidence="14">
    <location>
        <begin position="1"/>
        <end position="21"/>
    </location>
</feature>
<gene>
    <name evidence="16" type="ORF">Ocin01_06665</name>
</gene>
<evidence type="ECO:0000256" key="6">
    <source>
        <dbReference type="ARBA" id="ARBA00022777"/>
    </source>
</evidence>
<keyword evidence="17" id="KW-1185">Reference proteome</keyword>
<dbReference type="AlphaFoldDB" id="A0A1D2N414"/>
<dbReference type="GO" id="GO:0071396">
    <property type="term" value="P:cellular response to lipid"/>
    <property type="evidence" value="ECO:0007669"/>
    <property type="project" value="UniProtKB-ARBA"/>
</dbReference>
<dbReference type="GO" id="GO:0006071">
    <property type="term" value="P:glycerol metabolic process"/>
    <property type="evidence" value="ECO:0007669"/>
    <property type="project" value="TreeGrafter"/>
</dbReference>
<dbReference type="SUPFAM" id="SSF53067">
    <property type="entry name" value="Actin-like ATPase domain"/>
    <property type="match status" value="1"/>
</dbReference>
<dbReference type="EC" id="2.7.1.14" evidence="10"/>
<dbReference type="SUPFAM" id="SSF50814">
    <property type="entry name" value="Lipocalins"/>
    <property type="match status" value="1"/>
</dbReference>
<dbReference type="FunFam" id="3.30.420.40:FF:000111">
    <property type="entry name" value="Sedoheptulokinase"/>
    <property type="match status" value="1"/>
</dbReference>
<dbReference type="Gene3D" id="3.30.420.40">
    <property type="match status" value="2"/>
</dbReference>
<evidence type="ECO:0000256" key="7">
    <source>
        <dbReference type="ARBA" id="ARBA00022840"/>
    </source>
</evidence>
<dbReference type="InterPro" id="IPR012674">
    <property type="entry name" value="Calycin"/>
</dbReference>
<evidence type="ECO:0000256" key="5">
    <source>
        <dbReference type="ARBA" id="ARBA00022741"/>
    </source>
</evidence>
<keyword evidence="14" id="KW-0732">Signal</keyword>
<comment type="similarity">
    <text evidence="2">Belongs to the FGGY kinase family.</text>
</comment>
<comment type="subcellular location">
    <subcellularLocation>
        <location evidence="1">Cytoplasm</location>
    </subcellularLocation>
</comment>
<evidence type="ECO:0000256" key="4">
    <source>
        <dbReference type="ARBA" id="ARBA00022679"/>
    </source>
</evidence>
<comment type="function">
    <text evidence="9">Acts as a modulator of macrophage activation through control of glucose metabolism.</text>
</comment>
<dbReference type="InterPro" id="IPR018484">
    <property type="entry name" value="FGGY_N"/>
</dbReference>
<keyword evidence="13" id="KW-0812">Transmembrane</keyword>
<protein>
    <recommendedName>
        <fullName evidence="11">Sedoheptulokinase</fullName>
        <ecNumber evidence="10">2.7.1.14</ecNumber>
    </recommendedName>
    <alternativeName>
        <fullName evidence="12">Carbohydrate kinase-like protein</fullName>
    </alternativeName>
</protein>
<dbReference type="InterPro" id="IPR043129">
    <property type="entry name" value="ATPase_NBD"/>
</dbReference>
<keyword evidence="13" id="KW-1133">Transmembrane helix</keyword>
<dbReference type="GO" id="GO:1901135">
    <property type="term" value="P:carbohydrate derivative metabolic process"/>
    <property type="evidence" value="ECO:0007669"/>
    <property type="project" value="UniProtKB-ARBA"/>
</dbReference>
<reference evidence="16 17" key="1">
    <citation type="journal article" date="2016" name="Genome Biol. Evol.">
        <title>Gene Family Evolution Reflects Adaptation to Soil Environmental Stressors in the Genome of the Collembolan Orchesella cincta.</title>
        <authorList>
            <person name="Faddeeva-Vakhrusheva A."/>
            <person name="Derks M.F."/>
            <person name="Anvar S.Y."/>
            <person name="Agamennone V."/>
            <person name="Suring W."/>
            <person name="Smit S."/>
            <person name="van Straalen N.M."/>
            <person name="Roelofs D."/>
        </authorList>
    </citation>
    <scope>NUCLEOTIDE SEQUENCE [LARGE SCALE GENOMIC DNA]</scope>
    <source>
        <tissue evidence="16">Mixed pool</tissue>
    </source>
</reference>
<dbReference type="GO" id="GO:0046496">
    <property type="term" value="P:nicotinamide nucleotide metabolic process"/>
    <property type="evidence" value="ECO:0007669"/>
    <property type="project" value="UniProtKB-ARBA"/>
</dbReference>
<dbReference type="FunFam" id="3.30.420.40:FF:000132">
    <property type="entry name" value="Sedoheptulokinase"/>
    <property type="match status" value="1"/>
</dbReference>
<feature type="domain" description="Carbohydrate kinase FGGY N-terminal" evidence="15">
    <location>
        <begin position="374"/>
        <end position="576"/>
    </location>
</feature>
<dbReference type="CDD" id="cd07777">
    <property type="entry name" value="ASKHA_NBD_FGGY_SHK"/>
    <property type="match status" value="1"/>
</dbReference>
<evidence type="ECO:0000256" key="2">
    <source>
        <dbReference type="ARBA" id="ARBA00009156"/>
    </source>
</evidence>
<keyword evidence="6 16" id="KW-0418">Kinase</keyword>
<feature type="chain" id="PRO_5008904996" description="Sedoheptulokinase" evidence="14">
    <location>
        <begin position="22"/>
        <end position="805"/>
    </location>
</feature>
<dbReference type="EMBL" id="LJIJ01000238">
    <property type="protein sequence ID" value="ODN00013.1"/>
    <property type="molecule type" value="Genomic_DNA"/>
</dbReference>
<evidence type="ECO:0000256" key="10">
    <source>
        <dbReference type="ARBA" id="ARBA00066341"/>
    </source>
</evidence>
<dbReference type="Proteomes" id="UP000094527">
    <property type="component" value="Unassembled WGS sequence"/>
</dbReference>
<evidence type="ECO:0000313" key="16">
    <source>
        <dbReference type="EMBL" id="ODN00013.1"/>
    </source>
</evidence>
<dbReference type="InterPro" id="IPR016187">
    <property type="entry name" value="CTDL_fold"/>
</dbReference>
<keyword evidence="13" id="KW-0472">Membrane</keyword>
<evidence type="ECO:0000256" key="11">
    <source>
        <dbReference type="ARBA" id="ARBA00069425"/>
    </source>
</evidence>
<dbReference type="PANTHER" id="PTHR10196">
    <property type="entry name" value="SUGAR KINASE"/>
    <property type="match status" value="1"/>
</dbReference>
<dbReference type="GO" id="GO:0006163">
    <property type="term" value="P:purine nucleotide metabolic process"/>
    <property type="evidence" value="ECO:0007669"/>
    <property type="project" value="UniProtKB-ARBA"/>
</dbReference>
<name>A0A1D2N414_ORCCI</name>
<dbReference type="SUPFAM" id="SSF56436">
    <property type="entry name" value="C-type lectin-like"/>
    <property type="match status" value="1"/>
</dbReference>
<evidence type="ECO:0000256" key="12">
    <source>
        <dbReference type="ARBA" id="ARBA00076706"/>
    </source>
</evidence>
<evidence type="ECO:0000256" key="13">
    <source>
        <dbReference type="SAM" id="Phobius"/>
    </source>
</evidence>
<dbReference type="GO" id="GO:0050277">
    <property type="term" value="F:sedoheptulokinase activity"/>
    <property type="evidence" value="ECO:0007669"/>
    <property type="project" value="UniProtKB-EC"/>
</dbReference>
<dbReference type="GO" id="GO:0006091">
    <property type="term" value="P:generation of precursor metabolites and energy"/>
    <property type="evidence" value="ECO:0007669"/>
    <property type="project" value="UniProtKB-ARBA"/>
</dbReference>
<keyword evidence="3" id="KW-0963">Cytoplasm</keyword>
<evidence type="ECO:0000259" key="15">
    <source>
        <dbReference type="Pfam" id="PF00370"/>
    </source>
</evidence>
<evidence type="ECO:0000256" key="8">
    <source>
        <dbReference type="ARBA" id="ARBA00052736"/>
    </source>
</evidence>
<dbReference type="OrthoDB" id="10264182at2759"/>
<keyword evidence="4" id="KW-0808">Transferase</keyword>
<sequence length="805" mass="88831">MQSVYLLSVVILVSTVGTCLGQANLTCQPGLVQPVVNFTFDSYLGTWYAQKVYARLSEDAWPLEFRCLEVTPIRRHFLAEERFITYPNGTDIRTVALAYGHFSEQTEAIWNLVSFWDGELSEGNSVIVQTDFENWSIQFICKVTEHYKYETMFILTRERNADPDLLALLEVVVKNYGFAAENGSNTIMANWKYAVSIFIAAFLISSFCSSGCAASVLKQRFENNDFIYIGNMSSDSVENKAGTKSLSLYLSGPNDRKETQIAAAHQCRSLEGTLLYILNTVQFEEVKLAIHGLGEPFWTAGVYDGNLRSFVWLTNNREVNRDFIRGESRCSEANTLMGLTVQGSLSAYGLCGTRTESGLRYISNVPSECGTEGNKQDVPKICSTVHSVVTRLPRELLKRVVYIGVCGQMHGIVFWKSGQGWERNGDKIEPRVTSNLYTWQDSRCTKDFLSSLPTPDSHLSVNTGYGCATLFWMARNKPEKIEKFDRAATIQDFLVAMLCDLDEPVMSVQNAASWGYFNTEKKEWNKDILEAAGFPIRFLPKIEMGGHYAGRCSATAWLVVSEGTPVGAAMGDLQCSVSSTLARVDQAVLNISTSAQLTFVMPTGFHPKTALEEKSDETGNGCGICGDEESHVQYYPYFDGKYLAVAAAMTGGNSLAAFVRMLQNWAVTLGCNVPQSKIWEKLLAASANAEATSSSIEIIPTIFGERHAPEQNASVHNIDLGNISLGQVFRALCRGVIENLHRMMPSSMLTRAGVTSVIGSGSALSRNLTLQQEFLRIYNIESTFGKGGDAAFGAALAVLPNLQKQ</sequence>
<dbReference type="PANTHER" id="PTHR10196:SF67">
    <property type="entry name" value="SEDOHEPTULOKINASE"/>
    <property type="match status" value="1"/>
</dbReference>
<feature type="transmembrane region" description="Helical" evidence="13">
    <location>
        <begin position="193"/>
        <end position="217"/>
    </location>
</feature>
<comment type="catalytic activity">
    <reaction evidence="8">
        <text>sedoheptulose + ATP = D-sedoheptulose 7-phosphate + ADP + H(+)</text>
        <dbReference type="Rhea" id="RHEA:23844"/>
        <dbReference type="ChEBI" id="CHEBI:15378"/>
        <dbReference type="ChEBI" id="CHEBI:16802"/>
        <dbReference type="ChEBI" id="CHEBI:30616"/>
        <dbReference type="ChEBI" id="CHEBI:57483"/>
        <dbReference type="ChEBI" id="CHEBI:456216"/>
        <dbReference type="EC" id="2.7.1.14"/>
    </reaction>
</comment>
<organism evidence="16 17">
    <name type="scientific">Orchesella cincta</name>
    <name type="common">Springtail</name>
    <name type="synonym">Podura cincta</name>
    <dbReference type="NCBI Taxonomy" id="48709"/>
    <lineage>
        <taxon>Eukaryota</taxon>
        <taxon>Metazoa</taxon>
        <taxon>Ecdysozoa</taxon>
        <taxon>Arthropoda</taxon>
        <taxon>Hexapoda</taxon>
        <taxon>Collembola</taxon>
        <taxon>Entomobryomorpha</taxon>
        <taxon>Entomobryoidea</taxon>
        <taxon>Orchesellidae</taxon>
        <taxon>Orchesellinae</taxon>
        <taxon>Orchesella</taxon>
    </lineage>
</organism>
<dbReference type="GO" id="GO:0009617">
    <property type="term" value="P:response to bacterium"/>
    <property type="evidence" value="ECO:0007669"/>
    <property type="project" value="UniProtKB-ARBA"/>
</dbReference>
<evidence type="ECO:0000256" key="3">
    <source>
        <dbReference type="ARBA" id="ARBA00022490"/>
    </source>
</evidence>
<evidence type="ECO:0000313" key="17">
    <source>
        <dbReference type="Proteomes" id="UP000094527"/>
    </source>
</evidence>
<dbReference type="GO" id="GO:0005829">
    <property type="term" value="C:cytosol"/>
    <property type="evidence" value="ECO:0007669"/>
    <property type="project" value="TreeGrafter"/>
</dbReference>
<dbReference type="GO" id="GO:1901701">
    <property type="term" value="P:cellular response to oxygen-containing compound"/>
    <property type="evidence" value="ECO:0007669"/>
    <property type="project" value="UniProtKB-ARBA"/>
</dbReference>
<keyword evidence="7" id="KW-0067">ATP-binding</keyword>
<dbReference type="Gene3D" id="2.40.128.20">
    <property type="match status" value="1"/>
</dbReference>
<dbReference type="Pfam" id="PF00370">
    <property type="entry name" value="FGGY_N"/>
    <property type="match status" value="1"/>
</dbReference>
<accession>A0A1D2N414</accession>
<proteinExistence type="inferred from homology"/>
<comment type="caution">
    <text evidence="16">The sequence shown here is derived from an EMBL/GenBank/DDBJ whole genome shotgun (WGS) entry which is preliminary data.</text>
</comment>
<dbReference type="GO" id="GO:0005524">
    <property type="term" value="F:ATP binding"/>
    <property type="evidence" value="ECO:0007669"/>
    <property type="project" value="UniProtKB-KW"/>
</dbReference>
<dbReference type="STRING" id="48709.A0A1D2N414"/>
<evidence type="ECO:0000256" key="1">
    <source>
        <dbReference type="ARBA" id="ARBA00004496"/>
    </source>
</evidence>
<evidence type="ECO:0000256" key="14">
    <source>
        <dbReference type="SAM" id="SignalP"/>
    </source>
</evidence>
<evidence type="ECO:0000256" key="9">
    <source>
        <dbReference type="ARBA" id="ARBA00057196"/>
    </source>
</evidence>